<accession>A0A9P6NN02</accession>
<gene>
    <name evidence="6" type="ORF">CROQUDRAFT_58573</name>
</gene>
<dbReference type="Proteomes" id="UP000886653">
    <property type="component" value="Unassembled WGS sequence"/>
</dbReference>
<protein>
    <recommendedName>
        <fullName evidence="5">Survival protein SurE-like phosphatase/nucleotidase domain-containing protein</fullName>
    </recommendedName>
</protein>
<dbReference type="InterPro" id="IPR036523">
    <property type="entry name" value="SurE-like_sf"/>
</dbReference>
<evidence type="ECO:0000259" key="5">
    <source>
        <dbReference type="Pfam" id="PF01975"/>
    </source>
</evidence>
<reference evidence="6" key="1">
    <citation type="submission" date="2013-11" db="EMBL/GenBank/DDBJ databases">
        <title>Genome sequence of the fusiform rust pathogen reveals effectors for host alternation and coevolution with pine.</title>
        <authorList>
            <consortium name="DOE Joint Genome Institute"/>
            <person name="Smith K."/>
            <person name="Pendleton A."/>
            <person name="Kubisiak T."/>
            <person name="Anderson C."/>
            <person name="Salamov A."/>
            <person name="Aerts A."/>
            <person name="Riley R."/>
            <person name="Clum A."/>
            <person name="Lindquist E."/>
            <person name="Ence D."/>
            <person name="Campbell M."/>
            <person name="Kronenberg Z."/>
            <person name="Feau N."/>
            <person name="Dhillon B."/>
            <person name="Hamelin R."/>
            <person name="Burleigh J."/>
            <person name="Smith J."/>
            <person name="Yandell M."/>
            <person name="Nelson C."/>
            <person name="Grigoriev I."/>
            <person name="Davis J."/>
        </authorList>
    </citation>
    <scope>NUCLEOTIDE SEQUENCE</scope>
    <source>
        <strain evidence="6">G11</strain>
    </source>
</reference>
<evidence type="ECO:0000256" key="4">
    <source>
        <dbReference type="SAM" id="SignalP"/>
    </source>
</evidence>
<dbReference type="Gene3D" id="3.40.1210.10">
    <property type="entry name" value="Survival protein SurE-like phosphatase/nucleotidase"/>
    <property type="match status" value="1"/>
</dbReference>
<dbReference type="SUPFAM" id="SSF64167">
    <property type="entry name" value="SurE-like"/>
    <property type="match status" value="1"/>
</dbReference>
<dbReference type="PANTHER" id="PTHR30457:SF0">
    <property type="entry name" value="PHOSPHATASE, PUTATIVE (AFU_ORTHOLOGUE AFUA_4G01070)-RELATED"/>
    <property type="match status" value="1"/>
</dbReference>
<dbReference type="GO" id="GO:0046872">
    <property type="term" value="F:metal ion binding"/>
    <property type="evidence" value="ECO:0007669"/>
    <property type="project" value="UniProtKB-KW"/>
</dbReference>
<dbReference type="PANTHER" id="PTHR30457">
    <property type="entry name" value="5'-NUCLEOTIDASE SURE"/>
    <property type="match status" value="1"/>
</dbReference>
<comment type="caution">
    <text evidence="6">The sequence shown here is derived from an EMBL/GenBank/DDBJ whole genome shotgun (WGS) entry which is preliminary data.</text>
</comment>
<keyword evidence="2" id="KW-0479">Metal-binding</keyword>
<keyword evidence="4" id="KW-0732">Signal</keyword>
<feature type="domain" description="Survival protein SurE-like phosphatase/nucleotidase" evidence="5">
    <location>
        <begin position="35"/>
        <end position="230"/>
    </location>
</feature>
<evidence type="ECO:0000256" key="2">
    <source>
        <dbReference type="ARBA" id="ARBA00022723"/>
    </source>
</evidence>
<dbReference type="InterPro" id="IPR002828">
    <property type="entry name" value="SurE-like_Pase/nucleotidase"/>
</dbReference>
<proteinExistence type="inferred from homology"/>
<keyword evidence="3" id="KW-0378">Hydrolase</keyword>
<sequence length="315" mass="34413">MFLLNYAILKWVKILLLLAVSISFVSAVDRSQIKILQGNDDGWAEANIRATYQVLKQAGYQSLISSPAENKSGTGSTSAPEVRLQKEGEYNSIPPGAPATGHDPEDDHVWYVNAFPVDGIRYALDSLVDKFFAGPPSLVLTGPNVGKNVNLMDYFSGTLGAANYAANRGIPAIAISVRSGIRHSYRDLAANDPSYIYAGAALRIVDALVKGVGTDTSYLPPNCTLNINLQAAGANTNCRQASDYKFVLTTTHQLYFGKDINFCGSSRLESEWSIMRRNSGCWASISVIHNRFMGRANPKEQEHVRSRLKNFLSCP</sequence>
<dbReference type="Pfam" id="PF01975">
    <property type="entry name" value="SurE"/>
    <property type="match status" value="1"/>
</dbReference>
<keyword evidence="7" id="KW-1185">Reference proteome</keyword>
<evidence type="ECO:0000256" key="1">
    <source>
        <dbReference type="ARBA" id="ARBA00011062"/>
    </source>
</evidence>
<feature type="signal peptide" evidence="4">
    <location>
        <begin position="1"/>
        <end position="27"/>
    </location>
</feature>
<evidence type="ECO:0000313" key="7">
    <source>
        <dbReference type="Proteomes" id="UP000886653"/>
    </source>
</evidence>
<dbReference type="EMBL" id="MU167222">
    <property type="protein sequence ID" value="KAG0150131.1"/>
    <property type="molecule type" value="Genomic_DNA"/>
</dbReference>
<organism evidence="6 7">
    <name type="scientific">Cronartium quercuum f. sp. fusiforme G11</name>
    <dbReference type="NCBI Taxonomy" id="708437"/>
    <lineage>
        <taxon>Eukaryota</taxon>
        <taxon>Fungi</taxon>
        <taxon>Dikarya</taxon>
        <taxon>Basidiomycota</taxon>
        <taxon>Pucciniomycotina</taxon>
        <taxon>Pucciniomycetes</taxon>
        <taxon>Pucciniales</taxon>
        <taxon>Coleosporiaceae</taxon>
        <taxon>Cronartium</taxon>
    </lineage>
</organism>
<feature type="chain" id="PRO_5040408999" description="Survival protein SurE-like phosphatase/nucleotidase domain-containing protein" evidence="4">
    <location>
        <begin position="28"/>
        <end position="315"/>
    </location>
</feature>
<comment type="similarity">
    <text evidence="1">Belongs to the SurE nucleotidase family.</text>
</comment>
<dbReference type="InterPro" id="IPR030048">
    <property type="entry name" value="SurE"/>
</dbReference>
<evidence type="ECO:0000313" key="6">
    <source>
        <dbReference type="EMBL" id="KAG0150131.1"/>
    </source>
</evidence>
<name>A0A9P6NN02_9BASI</name>
<dbReference type="GO" id="GO:0008252">
    <property type="term" value="F:nucleotidase activity"/>
    <property type="evidence" value="ECO:0007669"/>
    <property type="project" value="InterPro"/>
</dbReference>
<dbReference type="OrthoDB" id="4018688at2759"/>
<dbReference type="AlphaFoldDB" id="A0A9P6NN02"/>
<evidence type="ECO:0000256" key="3">
    <source>
        <dbReference type="ARBA" id="ARBA00022801"/>
    </source>
</evidence>